<dbReference type="Proteomes" id="UP000035760">
    <property type="component" value="Unassembled WGS sequence"/>
</dbReference>
<organism evidence="1 2">
    <name type="scientific">Candidatus Competibacter denitrificans Run_A_D11</name>
    <dbReference type="NCBI Taxonomy" id="1400863"/>
    <lineage>
        <taxon>Bacteria</taxon>
        <taxon>Pseudomonadati</taxon>
        <taxon>Pseudomonadota</taxon>
        <taxon>Gammaproteobacteria</taxon>
        <taxon>Candidatus Competibacteraceae</taxon>
        <taxon>Candidatus Competibacter</taxon>
    </lineage>
</organism>
<protein>
    <submittedName>
        <fullName evidence="1">Uncharacterized protein</fullName>
    </submittedName>
</protein>
<proteinExistence type="predicted"/>
<evidence type="ECO:0000313" key="1">
    <source>
        <dbReference type="EMBL" id="CDI03337.1"/>
    </source>
</evidence>
<reference evidence="1" key="1">
    <citation type="submission" date="2013-07" db="EMBL/GenBank/DDBJ databases">
        <authorList>
            <person name="McIlroy S."/>
        </authorList>
    </citation>
    <scope>NUCLEOTIDE SEQUENCE [LARGE SCALE GENOMIC DNA]</scope>
    <source>
        <strain evidence="1">Run_A_D11</strain>
    </source>
</reference>
<keyword evidence="2" id="KW-1185">Reference proteome</keyword>
<dbReference type="AlphaFoldDB" id="W6M6M8"/>
<accession>W6M6M8</accession>
<reference evidence="1" key="2">
    <citation type="submission" date="2014-03" db="EMBL/GenBank/DDBJ databases">
        <title>Candidatus Competibacter-lineage genomes retrieved from metagenomes reveal functional metabolic diversity.</title>
        <authorList>
            <person name="McIlroy S.J."/>
            <person name="Albertsen M."/>
            <person name="Andresen E.K."/>
            <person name="Saunders A.M."/>
            <person name="Kristiansen R."/>
            <person name="Stokholm-Bjerregaard M."/>
            <person name="Nielsen K.L."/>
            <person name="Nielsen P.H."/>
        </authorList>
    </citation>
    <scope>NUCLEOTIDE SEQUENCE</scope>
    <source>
        <strain evidence="1">Run_A_D11</strain>
    </source>
</reference>
<dbReference type="EMBL" id="CBTJ020000055">
    <property type="protein sequence ID" value="CDI03337.1"/>
    <property type="molecule type" value="Genomic_DNA"/>
</dbReference>
<sequence>MVPLCSVRGIDSQSVVPKGMPSIFMIGISEVLLARRRFVDLGSGRGGANRFVCDA</sequence>
<gene>
    <name evidence="1" type="ORF">BN873_470079</name>
</gene>
<evidence type="ECO:0000313" key="2">
    <source>
        <dbReference type="Proteomes" id="UP000035760"/>
    </source>
</evidence>
<comment type="caution">
    <text evidence="1">The sequence shown here is derived from an EMBL/GenBank/DDBJ whole genome shotgun (WGS) entry which is preliminary data.</text>
</comment>
<name>W6M6M8_9GAMM</name>